<name>A0A1Z5JV12_FISSO</name>
<dbReference type="EMBL" id="BDSP01000118">
    <property type="protein sequence ID" value="GAX17618.1"/>
    <property type="molecule type" value="Genomic_DNA"/>
</dbReference>
<evidence type="ECO:0000313" key="3">
    <source>
        <dbReference type="EMBL" id="GAX17618.1"/>
    </source>
</evidence>
<sequence length="79" mass="8791">MMKQTALFVALLASVSAFAPASRFGVSTKLAAEWKPADGAKWEETDFEKEITKLEKEAEERMDKKIEELKSKIQATGAK</sequence>
<proteinExistence type="predicted"/>
<dbReference type="OrthoDB" id="44757at2759"/>
<keyword evidence="1" id="KW-0175">Coiled coil</keyword>
<dbReference type="InParanoid" id="A0A1Z5JV12"/>
<comment type="caution">
    <text evidence="3">The sequence shown here is derived from an EMBL/GenBank/DDBJ whole genome shotgun (WGS) entry which is preliminary data.</text>
</comment>
<organism evidence="3 4">
    <name type="scientific">Fistulifera solaris</name>
    <name type="common">Oleaginous diatom</name>
    <dbReference type="NCBI Taxonomy" id="1519565"/>
    <lineage>
        <taxon>Eukaryota</taxon>
        <taxon>Sar</taxon>
        <taxon>Stramenopiles</taxon>
        <taxon>Ochrophyta</taxon>
        <taxon>Bacillariophyta</taxon>
        <taxon>Bacillariophyceae</taxon>
        <taxon>Bacillariophycidae</taxon>
        <taxon>Naviculales</taxon>
        <taxon>Naviculaceae</taxon>
        <taxon>Fistulifera</taxon>
    </lineage>
</organism>
<evidence type="ECO:0000256" key="2">
    <source>
        <dbReference type="SAM" id="SignalP"/>
    </source>
</evidence>
<reference evidence="3 4" key="1">
    <citation type="journal article" date="2015" name="Plant Cell">
        <title>Oil accumulation by the oleaginous diatom Fistulifera solaris as revealed by the genome and transcriptome.</title>
        <authorList>
            <person name="Tanaka T."/>
            <person name="Maeda Y."/>
            <person name="Veluchamy A."/>
            <person name="Tanaka M."/>
            <person name="Abida H."/>
            <person name="Marechal E."/>
            <person name="Bowler C."/>
            <person name="Muto M."/>
            <person name="Sunaga Y."/>
            <person name="Tanaka M."/>
            <person name="Yoshino T."/>
            <person name="Taniguchi T."/>
            <person name="Fukuda Y."/>
            <person name="Nemoto M."/>
            <person name="Matsumoto M."/>
            <person name="Wong P.S."/>
            <person name="Aburatani S."/>
            <person name="Fujibuchi W."/>
        </authorList>
    </citation>
    <scope>NUCLEOTIDE SEQUENCE [LARGE SCALE GENOMIC DNA]</scope>
    <source>
        <strain evidence="3 4">JPCC DA0580</strain>
    </source>
</reference>
<feature type="chain" id="PRO_5012328723" evidence="2">
    <location>
        <begin position="18"/>
        <end position="79"/>
    </location>
</feature>
<keyword evidence="2" id="KW-0732">Signal</keyword>
<protein>
    <submittedName>
        <fullName evidence="3">Uncharacterized protein</fullName>
    </submittedName>
</protein>
<feature type="signal peptide" evidence="2">
    <location>
        <begin position="1"/>
        <end position="17"/>
    </location>
</feature>
<keyword evidence="4" id="KW-1185">Reference proteome</keyword>
<evidence type="ECO:0000256" key="1">
    <source>
        <dbReference type="SAM" id="Coils"/>
    </source>
</evidence>
<evidence type="ECO:0000313" key="4">
    <source>
        <dbReference type="Proteomes" id="UP000198406"/>
    </source>
</evidence>
<dbReference type="AlphaFoldDB" id="A0A1Z5JV12"/>
<feature type="coiled-coil region" evidence="1">
    <location>
        <begin position="37"/>
        <end position="75"/>
    </location>
</feature>
<accession>A0A1Z5JV12</accession>
<gene>
    <name evidence="3" type="ORF">FisN_18Lu278</name>
</gene>
<dbReference type="Proteomes" id="UP000198406">
    <property type="component" value="Unassembled WGS sequence"/>
</dbReference>